<dbReference type="RefSeq" id="YP_009009236.1">
    <property type="nucleotide sequence ID" value="NC_023600.1"/>
</dbReference>
<dbReference type="EMBL" id="KJ433976">
    <property type="protein sequence ID" value="AHJ88536.1"/>
    <property type="molecule type" value="Genomic_DNA"/>
</dbReference>
<evidence type="ECO:0000313" key="1">
    <source>
        <dbReference type="EMBL" id="AHJ88536.1"/>
    </source>
</evidence>
<dbReference type="KEGG" id="vg:18505900"/>
<protein>
    <submittedName>
        <fullName evidence="1">Uncharacterized protein</fullName>
    </submittedName>
</protein>
<sequence>MSLYRGGTAISQLYRGGTPISAVYRGSTLVWTRSAIRDDFNVDGWLTGWINELWNGDLGVLFSDGLGRLVDGLGNFVGQTVAFVESGVNGLGKLVANTGQGLVDAYCGAWGGTAAPDGLVGMVNDIPIIGPGLADWLEGDLDIQKLVGQIPIIGQLGQMIGLIPDAITGLLRDPINWIVNAVGDVIGTLTCGAFHPTAETEEAVGYVIGKSGGMARLLVPDGLLSLNAQTSRMRFPTQHPTDDGWLDIRVGQMGSPGYSTQVFRRYQNSGAAQTGVGLDLRDNRVGIVRRTGGANTIVKPGLTEFGPGTRLRLHQAGNVHTLYRDGIPVGDPWNDATGTAAKGSSNRSVAMVMSGSKELFGVRRFSPSLDYIEAA</sequence>
<keyword evidence="2" id="KW-1185">Reference proteome</keyword>
<accession>W8ECP6</accession>
<dbReference type="Proteomes" id="UP000203096">
    <property type="component" value="Segment"/>
</dbReference>
<gene>
    <name evidence="1" type="ORF">Jolie1_036</name>
</gene>
<proteinExistence type="predicted"/>
<name>W8ECP6_9CAUD</name>
<dbReference type="GeneID" id="18505900"/>
<reference evidence="1 2" key="1">
    <citation type="journal article" date="2014" name="Genome Announc.">
        <title>Complete genome sequences of nine mycobacteriophages.</title>
        <authorList>
            <person name="Franceschelli J.J."/>
            <person name="Suarez C.A."/>
            <person name="Teran L."/>
            <person name="Raya R.R."/>
            <person name="Morbidoni H.R."/>
        </authorList>
    </citation>
    <scope>NUCLEOTIDE SEQUENCE [LARGE SCALE GENOMIC DNA]</scope>
</reference>
<evidence type="ECO:0000313" key="2">
    <source>
        <dbReference type="Proteomes" id="UP000203096"/>
    </source>
</evidence>
<organism evidence="1 2">
    <name type="scientific">Mycobacterium phage Julie1</name>
    <dbReference type="NCBI Taxonomy" id="1463812"/>
    <lineage>
        <taxon>Viruses</taxon>
        <taxon>Duplodnaviria</taxon>
        <taxon>Heunggongvirae</taxon>
        <taxon>Uroviricota</taxon>
        <taxon>Caudoviricetes</taxon>
        <taxon>Bclasvirinae</taxon>
        <taxon>Julieunavirus</taxon>
        <taxon>Julieunavirus julie1</taxon>
    </lineage>
</organism>